<proteinExistence type="predicted"/>
<comment type="caution">
    <text evidence="1">The sequence shown here is derived from an EMBL/GenBank/DDBJ whole genome shotgun (WGS) entry which is preliminary data.</text>
</comment>
<protein>
    <submittedName>
        <fullName evidence="1">Uncharacterized protein</fullName>
    </submittedName>
</protein>
<dbReference type="EMBL" id="BGPR01000128">
    <property type="protein sequence ID" value="GBL97256.1"/>
    <property type="molecule type" value="Genomic_DNA"/>
</dbReference>
<dbReference type="AlphaFoldDB" id="A0A4Y2C0X7"/>
<organism evidence="1 2">
    <name type="scientific">Araneus ventricosus</name>
    <name type="common">Orbweaver spider</name>
    <name type="synonym">Epeira ventricosa</name>
    <dbReference type="NCBI Taxonomy" id="182803"/>
    <lineage>
        <taxon>Eukaryota</taxon>
        <taxon>Metazoa</taxon>
        <taxon>Ecdysozoa</taxon>
        <taxon>Arthropoda</taxon>
        <taxon>Chelicerata</taxon>
        <taxon>Arachnida</taxon>
        <taxon>Araneae</taxon>
        <taxon>Araneomorphae</taxon>
        <taxon>Entelegynae</taxon>
        <taxon>Araneoidea</taxon>
        <taxon>Araneidae</taxon>
        <taxon>Araneus</taxon>
    </lineage>
</organism>
<accession>A0A4Y2C0X7</accession>
<evidence type="ECO:0000313" key="1">
    <source>
        <dbReference type="EMBL" id="GBL97256.1"/>
    </source>
</evidence>
<evidence type="ECO:0000313" key="2">
    <source>
        <dbReference type="Proteomes" id="UP000499080"/>
    </source>
</evidence>
<reference evidence="1 2" key="1">
    <citation type="journal article" date="2019" name="Sci. Rep.">
        <title>Orb-weaving spider Araneus ventricosus genome elucidates the spidroin gene catalogue.</title>
        <authorList>
            <person name="Kono N."/>
            <person name="Nakamura H."/>
            <person name="Ohtoshi R."/>
            <person name="Moran D.A.P."/>
            <person name="Shinohara A."/>
            <person name="Yoshida Y."/>
            <person name="Fujiwara M."/>
            <person name="Mori M."/>
            <person name="Tomita M."/>
            <person name="Arakawa K."/>
        </authorList>
    </citation>
    <scope>NUCLEOTIDE SEQUENCE [LARGE SCALE GENOMIC DNA]</scope>
</reference>
<name>A0A4Y2C0X7_ARAVE</name>
<dbReference type="Proteomes" id="UP000499080">
    <property type="component" value="Unassembled WGS sequence"/>
</dbReference>
<keyword evidence="2" id="KW-1185">Reference proteome</keyword>
<sequence length="180" mass="20289">MEICMLWDTFGQPTAARRGIARIRHLDGTKGDPAGQTTALFINSNCRYAFRFNGSEADIRISKPDVGIQKNSAYDLRPLCTSRILTAYTVKGSARRKLLQKLIFPSPRLSKKNAFRKSLKTGTRKSLFSPIPDPLVSAMPERKPPTAFYGILLPLMPKKLSVCSKFLFFKNTPLWQNFGF</sequence>
<gene>
    <name evidence="1" type="ORF">AVEN_84957_1</name>
</gene>